<name>A0A0B1T4V2_OESDE</name>
<gene>
    <name evidence="1" type="ORF">OESDEN_09723</name>
</gene>
<evidence type="ECO:0000313" key="1">
    <source>
        <dbReference type="EMBL" id="KHJ90435.1"/>
    </source>
</evidence>
<reference evidence="1 2" key="1">
    <citation type="submission" date="2014-03" db="EMBL/GenBank/DDBJ databases">
        <title>Draft genome of the hookworm Oesophagostomum dentatum.</title>
        <authorList>
            <person name="Mitreva M."/>
        </authorList>
    </citation>
    <scope>NUCLEOTIDE SEQUENCE [LARGE SCALE GENOMIC DNA]</scope>
    <source>
        <strain evidence="1 2">OD-Hann</strain>
    </source>
</reference>
<accession>A0A0B1T4V2</accession>
<dbReference type="AlphaFoldDB" id="A0A0B1T4V2"/>
<organism evidence="1 2">
    <name type="scientific">Oesophagostomum dentatum</name>
    <name type="common">Nodular worm</name>
    <dbReference type="NCBI Taxonomy" id="61180"/>
    <lineage>
        <taxon>Eukaryota</taxon>
        <taxon>Metazoa</taxon>
        <taxon>Ecdysozoa</taxon>
        <taxon>Nematoda</taxon>
        <taxon>Chromadorea</taxon>
        <taxon>Rhabditida</taxon>
        <taxon>Rhabditina</taxon>
        <taxon>Rhabditomorpha</taxon>
        <taxon>Strongyloidea</taxon>
        <taxon>Strongylidae</taxon>
        <taxon>Oesophagostomum</taxon>
    </lineage>
</organism>
<proteinExistence type="predicted"/>
<dbReference type="Proteomes" id="UP000053660">
    <property type="component" value="Unassembled WGS sequence"/>
</dbReference>
<dbReference type="EMBL" id="KN553015">
    <property type="protein sequence ID" value="KHJ90435.1"/>
    <property type="molecule type" value="Genomic_DNA"/>
</dbReference>
<sequence>MAEERRFLPSVQQSVALLGIYDLFTTWKVGSSLTESFETTGYDLRLLDISELFTQYQFRWLEPTQLRKEEEQLKCRSAPASIVMDLRINRVLPICEGRIDIGVENLTVAALA</sequence>
<evidence type="ECO:0000313" key="2">
    <source>
        <dbReference type="Proteomes" id="UP000053660"/>
    </source>
</evidence>
<protein>
    <submittedName>
        <fullName evidence="1">Uncharacterized protein</fullName>
    </submittedName>
</protein>
<keyword evidence="2" id="KW-1185">Reference proteome</keyword>